<dbReference type="Proteomes" id="UP000077202">
    <property type="component" value="Unassembled WGS sequence"/>
</dbReference>
<proteinExistence type="predicted"/>
<evidence type="ECO:0000313" key="3">
    <source>
        <dbReference type="Proteomes" id="UP000077202"/>
    </source>
</evidence>
<reference evidence="2" key="1">
    <citation type="submission" date="2016-03" db="EMBL/GenBank/DDBJ databases">
        <title>Mechanisms controlling the formation of the plant cell surface in tip-growing cells are functionally conserved among land plants.</title>
        <authorList>
            <person name="Honkanen S."/>
            <person name="Jones V.A."/>
            <person name="Morieri G."/>
            <person name="Champion C."/>
            <person name="Hetherington A.J."/>
            <person name="Kelly S."/>
            <person name="Saint-Marcoux D."/>
            <person name="Proust H."/>
            <person name="Prescott H."/>
            <person name="Dolan L."/>
        </authorList>
    </citation>
    <scope>NUCLEOTIDE SEQUENCE [LARGE SCALE GENOMIC DNA]</scope>
    <source>
        <tissue evidence="2">Whole gametophyte</tissue>
    </source>
</reference>
<sequence length="196" mass="22224">MKFTKNVDLMRYLMIAEKQQRLLLKTAKTRPAREIHNTEASEHITTSSTSKSGGTNDKSYVPTAPKRMPRGNWRHNPSNRCKEEAMRGPFWALALPNRITHLADGSMLLHQQTLARKLLKMFNMDNANALSASMIGRSKTDNVPYCLAESEEEEFDKLKYLAVVGALLYLATNTQPDISFAVKVLVRHSQRPTARH</sequence>
<dbReference type="EMBL" id="LVLJ01001645">
    <property type="protein sequence ID" value="OAE28829.1"/>
    <property type="molecule type" value="Genomic_DNA"/>
</dbReference>
<feature type="compositionally biased region" description="Basic and acidic residues" evidence="1">
    <location>
        <begin position="31"/>
        <end position="42"/>
    </location>
</feature>
<evidence type="ECO:0000256" key="1">
    <source>
        <dbReference type="SAM" id="MobiDB-lite"/>
    </source>
</evidence>
<organism evidence="2 3">
    <name type="scientific">Marchantia polymorpha subsp. ruderalis</name>
    <dbReference type="NCBI Taxonomy" id="1480154"/>
    <lineage>
        <taxon>Eukaryota</taxon>
        <taxon>Viridiplantae</taxon>
        <taxon>Streptophyta</taxon>
        <taxon>Embryophyta</taxon>
        <taxon>Marchantiophyta</taxon>
        <taxon>Marchantiopsida</taxon>
        <taxon>Marchantiidae</taxon>
        <taxon>Marchantiales</taxon>
        <taxon>Marchantiaceae</taxon>
        <taxon>Marchantia</taxon>
    </lineage>
</organism>
<protein>
    <recommendedName>
        <fullName evidence="4">Reverse transcriptase Ty1/copia-type domain-containing protein</fullName>
    </recommendedName>
</protein>
<comment type="caution">
    <text evidence="2">The sequence shown here is derived from an EMBL/GenBank/DDBJ whole genome shotgun (WGS) entry which is preliminary data.</text>
</comment>
<dbReference type="AlphaFoldDB" id="A0A176W776"/>
<gene>
    <name evidence="2" type="ORF">AXG93_684s1070</name>
</gene>
<feature type="region of interest" description="Disordered" evidence="1">
    <location>
        <begin position="30"/>
        <end position="76"/>
    </location>
</feature>
<name>A0A176W776_MARPO</name>
<keyword evidence="3" id="KW-1185">Reference proteome</keyword>
<accession>A0A176W776</accession>
<evidence type="ECO:0008006" key="4">
    <source>
        <dbReference type="Google" id="ProtNLM"/>
    </source>
</evidence>
<evidence type="ECO:0000313" key="2">
    <source>
        <dbReference type="EMBL" id="OAE28829.1"/>
    </source>
</evidence>
<feature type="compositionally biased region" description="Low complexity" evidence="1">
    <location>
        <begin position="45"/>
        <end position="55"/>
    </location>
</feature>